<dbReference type="FunFam" id="3.40.50.880:FF:000003">
    <property type="entry name" value="Anthranilate synthase component II"/>
    <property type="match status" value="1"/>
</dbReference>
<dbReference type="AlphaFoldDB" id="A0A413FED2"/>
<dbReference type="CDD" id="cd01743">
    <property type="entry name" value="GATase1_Anthranilate_Synthase"/>
    <property type="match status" value="1"/>
</dbReference>
<evidence type="ECO:0000256" key="1">
    <source>
        <dbReference type="ARBA" id="ARBA00022962"/>
    </source>
</evidence>
<proteinExistence type="predicted"/>
<protein>
    <submittedName>
        <fullName evidence="3">Aminodeoxychorismate/anthranilate synthase component II</fullName>
    </submittedName>
</protein>
<dbReference type="SUPFAM" id="SSF52317">
    <property type="entry name" value="Class I glutamine amidotransferase-like"/>
    <property type="match status" value="1"/>
</dbReference>
<name>A0A413FED2_9FIRM</name>
<reference evidence="3 4" key="1">
    <citation type="submission" date="2018-08" db="EMBL/GenBank/DDBJ databases">
        <title>A genome reference for cultivated species of the human gut microbiota.</title>
        <authorList>
            <person name="Zou Y."/>
            <person name="Xue W."/>
            <person name="Luo G."/>
        </authorList>
    </citation>
    <scope>NUCLEOTIDE SEQUENCE [LARGE SCALE GENOMIC DNA]</scope>
    <source>
        <strain evidence="3 4">AF04-15</strain>
    </source>
</reference>
<feature type="domain" description="Glutamine amidotransferase" evidence="2">
    <location>
        <begin position="3"/>
        <end position="193"/>
    </location>
</feature>
<dbReference type="PRINTS" id="PR00099">
    <property type="entry name" value="CPSGATASE"/>
</dbReference>
<dbReference type="OrthoDB" id="9804328at2"/>
<accession>A0A413FED2</accession>
<dbReference type="RefSeq" id="WP_007705009.1">
    <property type="nucleotide sequence ID" value="NZ_BAABXR010000003.1"/>
</dbReference>
<dbReference type="InterPro" id="IPR006221">
    <property type="entry name" value="TrpG/PapA_dom"/>
</dbReference>
<dbReference type="NCBIfam" id="TIGR00566">
    <property type="entry name" value="trpG_papA"/>
    <property type="match status" value="1"/>
</dbReference>
<dbReference type="InterPro" id="IPR050472">
    <property type="entry name" value="Anth_synth/Amidotransfase"/>
</dbReference>
<dbReference type="Proteomes" id="UP000283880">
    <property type="component" value="Unassembled WGS sequence"/>
</dbReference>
<dbReference type="PRINTS" id="PR00096">
    <property type="entry name" value="GATASE"/>
</dbReference>
<dbReference type="EMBL" id="QSBM01000010">
    <property type="protein sequence ID" value="RGX28791.1"/>
    <property type="molecule type" value="Genomic_DNA"/>
</dbReference>
<dbReference type="PANTHER" id="PTHR43418">
    <property type="entry name" value="MULTIFUNCTIONAL TRYPTOPHAN BIOSYNTHESIS PROTEIN-RELATED"/>
    <property type="match status" value="1"/>
</dbReference>
<dbReference type="PANTHER" id="PTHR43418:SF8">
    <property type="entry name" value="SYNTHASE COMPONENT II, PUTATIVE-RELATED"/>
    <property type="match status" value="1"/>
</dbReference>
<dbReference type="GO" id="GO:0005829">
    <property type="term" value="C:cytosol"/>
    <property type="evidence" value="ECO:0007669"/>
    <property type="project" value="TreeGrafter"/>
</dbReference>
<evidence type="ECO:0000313" key="4">
    <source>
        <dbReference type="Proteomes" id="UP000283880"/>
    </source>
</evidence>
<dbReference type="Pfam" id="PF00117">
    <property type="entry name" value="GATase"/>
    <property type="match status" value="1"/>
</dbReference>
<dbReference type="PROSITE" id="PS51273">
    <property type="entry name" value="GATASE_TYPE_1"/>
    <property type="match status" value="1"/>
</dbReference>
<dbReference type="InterPro" id="IPR029062">
    <property type="entry name" value="Class_I_gatase-like"/>
</dbReference>
<organism evidence="3 4">
    <name type="scientific">Enterocloster asparagiformis</name>
    <dbReference type="NCBI Taxonomy" id="333367"/>
    <lineage>
        <taxon>Bacteria</taxon>
        <taxon>Bacillati</taxon>
        <taxon>Bacillota</taxon>
        <taxon>Clostridia</taxon>
        <taxon>Lachnospirales</taxon>
        <taxon>Lachnospiraceae</taxon>
        <taxon>Enterocloster</taxon>
    </lineage>
</organism>
<dbReference type="GO" id="GO:0004049">
    <property type="term" value="F:anthranilate synthase activity"/>
    <property type="evidence" value="ECO:0007669"/>
    <property type="project" value="TreeGrafter"/>
</dbReference>
<dbReference type="GO" id="GO:0000162">
    <property type="term" value="P:L-tryptophan biosynthetic process"/>
    <property type="evidence" value="ECO:0007669"/>
    <property type="project" value="TreeGrafter"/>
</dbReference>
<comment type="caution">
    <text evidence="3">The sequence shown here is derived from an EMBL/GenBank/DDBJ whole genome shotgun (WGS) entry which is preliminary data.</text>
</comment>
<gene>
    <name evidence="3" type="ORF">DWV29_14360</name>
</gene>
<dbReference type="PRINTS" id="PR00097">
    <property type="entry name" value="ANTSNTHASEII"/>
</dbReference>
<evidence type="ECO:0000259" key="2">
    <source>
        <dbReference type="Pfam" id="PF00117"/>
    </source>
</evidence>
<sequence>MILLIDNYDSFSYNLVQLLGQIRPDIRVVRNDAVTVHEIRAMKPDHLVLSPGPGYPGSAGILEQAVRELAGELPILGVCLGHQGICEAFGGRIVRAERLMHGKQSRIQRTDLNSTAGECPLFYGLAEEFLAARYHSLVAEPASLPEELEAVAEDAEGREIMAVRHRKYPVYGLQFHPESIMTPEGSKILENFLEIA</sequence>
<dbReference type="InterPro" id="IPR017926">
    <property type="entry name" value="GATASE"/>
</dbReference>
<dbReference type="Gene3D" id="3.40.50.880">
    <property type="match status" value="1"/>
</dbReference>
<evidence type="ECO:0000313" key="3">
    <source>
        <dbReference type="EMBL" id="RGX28791.1"/>
    </source>
</evidence>
<keyword evidence="1" id="KW-0315">Glutamine amidotransferase</keyword>